<name>A0A9P1FFD6_9DINO</name>
<dbReference type="Proteomes" id="UP001152797">
    <property type="component" value="Unassembled WGS sequence"/>
</dbReference>
<dbReference type="EMBL" id="CAMXCT020000173">
    <property type="protein sequence ID" value="CAL1128364.1"/>
    <property type="molecule type" value="Genomic_DNA"/>
</dbReference>
<proteinExistence type="predicted"/>
<protein>
    <submittedName>
        <fullName evidence="2">Uncharacterized protein</fullName>
    </submittedName>
</protein>
<accession>A0A9P1FFD6</accession>
<reference evidence="3 4" key="2">
    <citation type="submission" date="2024-05" db="EMBL/GenBank/DDBJ databases">
        <authorList>
            <person name="Chen Y."/>
            <person name="Shah S."/>
            <person name="Dougan E. K."/>
            <person name="Thang M."/>
            <person name="Chan C."/>
        </authorList>
    </citation>
    <scope>NUCLEOTIDE SEQUENCE [LARGE SCALE GENOMIC DNA]</scope>
</reference>
<dbReference type="EMBL" id="CAMXCT030000173">
    <property type="protein sequence ID" value="CAL4762301.1"/>
    <property type="molecule type" value="Genomic_DNA"/>
</dbReference>
<organism evidence="2">
    <name type="scientific">Cladocopium goreaui</name>
    <dbReference type="NCBI Taxonomy" id="2562237"/>
    <lineage>
        <taxon>Eukaryota</taxon>
        <taxon>Sar</taxon>
        <taxon>Alveolata</taxon>
        <taxon>Dinophyceae</taxon>
        <taxon>Suessiales</taxon>
        <taxon>Symbiodiniaceae</taxon>
        <taxon>Cladocopium</taxon>
    </lineage>
</organism>
<gene>
    <name evidence="2" type="ORF">C1SCF055_LOCUS3351</name>
</gene>
<sequence>MQKALGESAESRKLAISLKAVEYGGELTEQLLQNSGKLEKLYESYIDLKNRKVTDNTLYQTTLDSATAQLKWFEKAKAAAKSLLSGLTRKNKAKAKAKPAAAEKQQPNTAAA</sequence>
<keyword evidence="4" id="KW-1185">Reference proteome</keyword>
<comment type="caution">
    <text evidence="2">The sequence shown here is derived from an EMBL/GenBank/DDBJ whole genome shotgun (WGS) entry which is preliminary data.</text>
</comment>
<feature type="region of interest" description="Disordered" evidence="1">
    <location>
        <begin position="90"/>
        <end position="112"/>
    </location>
</feature>
<evidence type="ECO:0000313" key="3">
    <source>
        <dbReference type="EMBL" id="CAL4762301.1"/>
    </source>
</evidence>
<evidence type="ECO:0000313" key="2">
    <source>
        <dbReference type="EMBL" id="CAI3974989.1"/>
    </source>
</evidence>
<evidence type="ECO:0000256" key="1">
    <source>
        <dbReference type="SAM" id="MobiDB-lite"/>
    </source>
</evidence>
<dbReference type="AlphaFoldDB" id="A0A9P1FFD6"/>
<reference evidence="2" key="1">
    <citation type="submission" date="2022-10" db="EMBL/GenBank/DDBJ databases">
        <authorList>
            <person name="Chen Y."/>
            <person name="Dougan E. K."/>
            <person name="Chan C."/>
            <person name="Rhodes N."/>
            <person name="Thang M."/>
        </authorList>
    </citation>
    <scope>NUCLEOTIDE SEQUENCE</scope>
</reference>
<evidence type="ECO:0000313" key="4">
    <source>
        <dbReference type="Proteomes" id="UP001152797"/>
    </source>
</evidence>
<dbReference type="EMBL" id="CAMXCT010000173">
    <property type="protein sequence ID" value="CAI3974989.1"/>
    <property type="molecule type" value="Genomic_DNA"/>
</dbReference>